<evidence type="ECO:0000256" key="10">
    <source>
        <dbReference type="ARBA" id="ARBA00023239"/>
    </source>
</evidence>
<evidence type="ECO:0000259" key="14">
    <source>
        <dbReference type="Pfam" id="PF02775"/>
    </source>
</evidence>
<dbReference type="HOGENOM" id="CLU_013748_0_2_1"/>
<dbReference type="PANTHER" id="PTHR43452:SF11">
    <property type="entry name" value="PYRUVATE DECARBOXYLASE"/>
    <property type="match status" value="1"/>
</dbReference>
<evidence type="ECO:0000256" key="4">
    <source>
        <dbReference type="ARBA" id="ARBA00013202"/>
    </source>
</evidence>
<keyword evidence="10" id="KW-0456">Lyase</keyword>
<reference evidence="16 17" key="1">
    <citation type="submission" date="2015-01" db="EMBL/GenBank/DDBJ databases">
        <title>The Genome Sequence of Exophiala sideris CBS121828.</title>
        <authorList>
            <consortium name="The Broad Institute Genomics Platform"/>
            <person name="Cuomo C."/>
            <person name="de Hoog S."/>
            <person name="Gorbushina A."/>
            <person name="Stielow B."/>
            <person name="Teixiera M."/>
            <person name="Abouelleil A."/>
            <person name="Chapman S.B."/>
            <person name="Priest M."/>
            <person name="Young S.K."/>
            <person name="Wortman J."/>
            <person name="Nusbaum C."/>
            <person name="Birren B."/>
        </authorList>
    </citation>
    <scope>NUCLEOTIDE SEQUENCE [LARGE SCALE GENOMIC DNA]</scope>
    <source>
        <strain evidence="16 17">CBS 121828</strain>
    </source>
</reference>
<keyword evidence="7" id="KW-0210">Decarboxylase</keyword>
<dbReference type="Gene3D" id="3.40.50.1220">
    <property type="entry name" value="TPP-binding domain"/>
    <property type="match status" value="1"/>
</dbReference>
<dbReference type="PIRSF" id="PIRSF036565">
    <property type="entry name" value="Pyruvt_ip_decrb"/>
    <property type="match status" value="1"/>
</dbReference>
<dbReference type="Gene3D" id="3.40.50.970">
    <property type="match status" value="2"/>
</dbReference>
<dbReference type="EMBL" id="KN846953">
    <property type="protein sequence ID" value="KIV80527.1"/>
    <property type="molecule type" value="Genomic_DNA"/>
</dbReference>
<organism evidence="16 17">
    <name type="scientific">Exophiala sideris</name>
    <dbReference type="NCBI Taxonomy" id="1016849"/>
    <lineage>
        <taxon>Eukaryota</taxon>
        <taxon>Fungi</taxon>
        <taxon>Dikarya</taxon>
        <taxon>Ascomycota</taxon>
        <taxon>Pezizomycotina</taxon>
        <taxon>Eurotiomycetes</taxon>
        <taxon>Chaetothyriomycetidae</taxon>
        <taxon>Chaetothyriales</taxon>
        <taxon>Herpotrichiellaceae</taxon>
        <taxon>Exophiala</taxon>
    </lineage>
</organism>
<dbReference type="GO" id="GO:0000287">
    <property type="term" value="F:magnesium ion binding"/>
    <property type="evidence" value="ECO:0007669"/>
    <property type="project" value="InterPro"/>
</dbReference>
<dbReference type="Pfam" id="PF00205">
    <property type="entry name" value="TPP_enzyme_M"/>
    <property type="match status" value="1"/>
</dbReference>
<gene>
    <name evidence="16" type="ORF">PV11_08020</name>
</gene>
<proteinExistence type="inferred from homology"/>
<evidence type="ECO:0000256" key="3">
    <source>
        <dbReference type="ARBA" id="ARBA00007812"/>
    </source>
</evidence>
<dbReference type="SUPFAM" id="SSF52518">
    <property type="entry name" value="Thiamin diphosphate-binding fold (THDP-binding)"/>
    <property type="match status" value="2"/>
</dbReference>
<keyword evidence="8 11" id="KW-0460">Magnesium</keyword>
<dbReference type="InterPro" id="IPR047214">
    <property type="entry name" value="TPP_PDC_IPDC"/>
</dbReference>
<dbReference type="GO" id="GO:0004737">
    <property type="term" value="F:pyruvate decarboxylase activity"/>
    <property type="evidence" value="ECO:0007669"/>
    <property type="project" value="UniProtKB-EC"/>
</dbReference>
<keyword evidence="6 11" id="KW-0479">Metal-binding</keyword>
<dbReference type="PANTHER" id="PTHR43452">
    <property type="entry name" value="PYRUVATE DECARBOXYLASE"/>
    <property type="match status" value="1"/>
</dbReference>
<feature type="domain" description="Thiamine pyrophosphate enzyme TPP-binding" evidence="14">
    <location>
        <begin position="436"/>
        <end position="531"/>
    </location>
</feature>
<dbReference type="InterPro" id="IPR029061">
    <property type="entry name" value="THDP-binding"/>
</dbReference>
<dbReference type="FunFam" id="3.40.50.970:FF:000024">
    <property type="entry name" value="Pyruvate decarboxylase isozyme"/>
    <property type="match status" value="1"/>
</dbReference>
<evidence type="ECO:0000256" key="7">
    <source>
        <dbReference type="ARBA" id="ARBA00022793"/>
    </source>
</evidence>
<evidence type="ECO:0000313" key="16">
    <source>
        <dbReference type="EMBL" id="KIV80527.1"/>
    </source>
</evidence>
<evidence type="ECO:0000256" key="9">
    <source>
        <dbReference type="ARBA" id="ARBA00023052"/>
    </source>
</evidence>
<dbReference type="EC" id="4.1.1.1" evidence="4"/>
<dbReference type="GO" id="GO:0005634">
    <property type="term" value="C:nucleus"/>
    <property type="evidence" value="ECO:0007669"/>
    <property type="project" value="TreeGrafter"/>
</dbReference>
<evidence type="ECO:0000256" key="8">
    <source>
        <dbReference type="ARBA" id="ARBA00022842"/>
    </source>
</evidence>
<dbReference type="Pfam" id="PF02776">
    <property type="entry name" value="TPP_enzyme_N"/>
    <property type="match status" value="1"/>
</dbReference>
<evidence type="ECO:0000256" key="5">
    <source>
        <dbReference type="ARBA" id="ARBA00014422"/>
    </source>
</evidence>
<dbReference type="OrthoDB" id="3970464at2759"/>
<feature type="binding site" evidence="11">
    <location>
        <position position="516"/>
    </location>
    <ligand>
        <name>Mg(2+)</name>
        <dbReference type="ChEBI" id="CHEBI:18420"/>
    </ligand>
</feature>
<feature type="domain" description="Thiamine pyrophosphate enzyme central" evidence="13">
    <location>
        <begin position="234"/>
        <end position="357"/>
    </location>
</feature>
<comment type="cofactor">
    <cofactor evidence="11">
        <name>Mg(2+)</name>
        <dbReference type="ChEBI" id="CHEBI:18420"/>
    </cofactor>
    <text evidence="11">Binds 1 Mg(2+) per subunit.</text>
</comment>
<comment type="cofactor">
    <cofactor evidence="2">
        <name>thiamine diphosphate</name>
        <dbReference type="ChEBI" id="CHEBI:58937"/>
    </cofactor>
</comment>
<dbReference type="InterPro" id="IPR012110">
    <property type="entry name" value="PDC/IPDC-like"/>
</dbReference>
<dbReference type="InterPro" id="IPR012001">
    <property type="entry name" value="Thiamin_PyroP_enz_TPP-bd_dom"/>
</dbReference>
<evidence type="ECO:0000256" key="2">
    <source>
        <dbReference type="ARBA" id="ARBA00001964"/>
    </source>
</evidence>
<dbReference type="InterPro" id="IPR011766">
    <property type="entry name" value="TPP_enzyme_TPP-bd"/>
</dbReference>
<evidence type="ECO:0000256" key="11">
    <source>
        <dbReference type="PIRSR" id="PIRSR036565-2"/>
    </source>
</evidence>
<dbReference type="STRING" id="1016849.A0A0D1YC42"/>
<accession>A0A0D1YC42</accession>
<comment type="similarity">
    <text evidence="3 12">Belongs to the TPP enzyme family.</text>
</comment>
<feature type="domain" description="Thiamine pyrophosphate enzyme N-terminal TPP-binding" evidence="15">
    <location>
        <begin position="40"/>
        <end position="149"/>
    </location>
</feature>
<dbReference type="Pfam" id="PF02775">
    <property type="entry name" value="TPP_enzyme_C"/>
    <property type="match status" value="1"/>
</dbReference>
<keyword evidence="9 12" id="KW-0786">Thiamine pyrophosphate</keyword>
<evidence type="ECO:0000259" key="15">
    <source>
        <dbReference type="Pfam" id="PF02776"/>
    </source>
</evidence>
<evidence type="ECO:0000256" key="6">
    <source>
        <dbReference type="ARBA" id="ARBA00022723"/>
    </source>
</evidence>
<dbReference type="Proteomes" id="UP000053599">
    <property type="component" value="Unassembled WGS sequence"/>
</dbReference>
<evidence type="ECO:0000256" key="1">
    <source>
        <dbReference type="ARBA" id="ARBA00001041"/>
    </source>
</evidence>
<name>A0A0D1YC42_9EURO</name>
<evidence type="ECO:0000313" key="17">
    <source>
        <dbReference type="Proteomes" id="UP000053599"/>
    </source>
</evidence>
<dbReference type="AlphaFoldDB" id="A0A0D1YC42"/>
<dbReference type="InterPro" id="IPR012000">
    <property type="entry name" value="Thiamin_PyroP_enz_cen_dom"/>
</dbReference>
<comment type="catalytic activity">
    <reaction evidence="1">
        <text>a 2-oxocarboxylate + H(+) = an aldehyde + CO2</text>
        <dbReference type="Rhea" id="RHEA:11628"/>
        <dbReference type="ChEBI" id="CHEBI:15378"/>
        <dbReference type="ChEBI" id="CHEBI:16526"/>
        <dbReference type="ChEBI" id="CHEBI:17478"/>
        <dbReference type="ChEBI" id="CHEBI:35179"/>
        <dbReference type="EC" id="4.1.1.1"/>
    </reaction>
</comment>
<dbReference type="GO" id="GO:0030976">
    <property type="term" value="F:thiamine pyrophosphate binding"/>
    <property type="evidence" value="ECO:0007669"/>
    <property type="project" value="InterPro"/>
</dbReference>
<dbReference type="InterPro" id="IPR047213">
    <property type="entry name" value="TPP_PYR_PDC_IPDC-like"/>
</dbReference>
<dbReference type="CDD" id="cd07038">
    <property type="entry name" value="TPP_PYR_PDC_IPDC_like"/>
    <property type="match status" value="1"/>
</dbReference>
<dbReference type="CDD" id="cd02005">
    <property type="entry name" value="TPP_PDC_IPDC"/>
    <property type="match status" value="1"/>
</dbReference>
<feature type="binding site" evidence="11">
    <location>
        <position position="518"/>
    </location>
    <ligand>
        <name>Mg(2+)</name>
        <dbReference type="ChEBI" id="CHEBI:18420"/>
    </ligand>
</feature>
<dbReference type="GO" id="GO:0000949">
    <property type="term" value="P:aromatic amino acid family catabolic process to alcohol via Ehrlich pathway"/>
    <property type="evidence" value="ECO:0007669"/>
    <property type="project" value="TreeGrafter"/>
</dbReference>
<evidence type="ECO:0000259" key="13">
    <source>
        <dbReference type="Pfam" id="PF00205"/>
    </source>
</evidence>
<dbReference type="InterPro" id="IPR029035">
    <property type="entry name" value="DHS-like_NAD/FAD-binding_dom"/>
</dbReference>
<sequence>MKILSSCLPQYIRMNLLLQYQTSSAAGTMNGTHPRNNTVTLADYLLTRLKQLGIGAIHGVPGDYNLELLDYIEPAGIRWVGSTNELNAGYAADGYARIKGLGALITTFGVGELSAINAIAGAYTERAAVVHIVGTPPRDSQDGRKMIHHTLGDGDYRHFAQMAAHVTVAQANLLDPRTAPKQIDDALEQCVLHSRPVYVEVPVDVVAVPVPADRLESNIQISQSLPSSAFEAAITKLTERLYAAKQPVILVDCETRPLGIMNGVRQLIESTKWPTFTTSSGKSLVDETLPNVYGIYQGRFAEPETKSFIDNSDLVLFFGPHQSTTNSYSLTALPAPDVTIAFTFEGIKIASDMHRDISTKQALDHLLDNLDFSQLNTEATTNVDLPRGRTVSYSDVSDDQEIKQDKAWRLMGNFIRPGDILMGETGTAGYGVREMTLPPHTRLFTPTTWLSIGYMLPASQGAALAQRELIEASNYHGINDARTVLLIGDGSFQMTVQELATIIRHNLNVVVFLINNDGYTIERCIHGLRQGYNDITPWRYLAAPNFFGASEDTYLGSAKTYGELKQVLQDKKLTNGRGLRMVEVFMDREDAPVGPLMDLLNKQKDKEG</sequence>
<protein>
    <recommendedName>
        <fullName evidence="5">Pyruvate decarboxylase</fullName>
        <ecNumber evidence="4">4.1.1.1</ecNumber>
    </recommendedName>
</protein>
<evidence type="ECO:0000256" key="12">
    <source>
        <dbReference type="RuleBase" id="RU362132"/>
    </source>
</evidence>
<dbReference type="FunFam" id="3.40.50.970:FF:000019">
    <property type="entry name" value="Pyruvate decarboxylase isozyme"/>
    <property type="match status" value="1"/>
</dbReference>
<feature type="binding site" evidence="11">
    <location>
        <position position="489"/>
    </location>
    <ligand>
        <name>Mg(2+)</name>
        <dbReference type="ChEBI" id="CHEBI:18420"/>
    </ligand>
</feature>
<dbReference type="SUPFAM" id="SSF52467">
    <property type="entry name" value="DHS-like NAD/FAD-binding domain"/>
    <property type="match status" value="1"/>
</dbReference>
<dbReference type="GO" id="GO:0005829">
    <property type="term" value="C:cytosol"/>
    <property type="evidence" value="ECO:0007669"/>
    <property type="project" value="TreeGrafter"/>
</dbReference>